<organism evidence="1">
    <name type="scientific">Hexamita inflata</name>
    <dbReference type="NCBI Taxonomy" id="28002"/>
    <lineage>
        <taxon>Eukaryota</taxon>
        <taxon>Metamonada</taxon>
        <taxon>Diplomonadida</taxon>
        <taxon>Hexamitidae</taxon>
        <taxon>Hexamitinae</taxon>
        <taxon>Hexamita</taxon>
    </lineage>
</organism>
<dbReference type="Proteomes" id="UP001642409">
    <property type="component" value="Unassembled WGS sequence"/>
</dbReference>
<gene>
    <name evidence="2" type="ORF">HINF_LOCUS62871</name>
    <name evidence="1" type="ORF">HINF_LOCUS9011</name>
</gene>
<evidence type="ECO:0000313" key="2">
    <source>
        <dbReference type="EMBL" id="CAL6085835.1"/>
    </source>
</evidence>
<comment type="caution">
    <text evidence="1">The sequence shown here is derived from an EMBL/GenBank/DDBJ whole genome shotgun (WGS) entry which is preliminary data.</text>
</comment>
<dbReference type="EMBL" id="CAXDID020000388">
    <property type="protein sequence ID" value="CAL6085835.1"/>
    <property type="molecule type" value="Genomic_DNA"/>
</dbReference>
<accession>A0AA86NLM9</accession>
<reference evidence="1" key="1">
    <citation type="submission" date="2023-06" db="EMBL/GenBank/DDBJ databases">
        <authorList>
            <person name="Kurt Z."/>
        </authorList>
    </citation>
    <scope>NUCLEOTIDE SEQUENCE</scope>
</reference>
<dbReference type="EMBL" id="CATOUU010000220">
    <property type="protein sequence ID" value="CAI9921366.1"/>
    <property type="molecule type" value="Genomic_DNA"/>
</dbReference>
<evidence type="ECO:0000313" key="3">
    <source>
        <dbReference type="Proteomes" id="UP001642409"/>
    </source>
</evidence>
<name>A0AA86NLM9_9EUKA</name>
<evidence type="ECO:0000313" key="1">
    <source>
        <dbReference type="EMBL" id="CAI9921366.1"/>
    </source>
</evidence>
<sequence>MIFVVSLFDTISENKSGLPQHENRYLSYFCALIYFSPNIERLKQYKSSMLDNLNITCINILIKCLQMQRESRQGQNQVEKMECKGNLKMKLFYFNISKGMQCIIFINFTPKFQKKFRNITVQSKYIFFFKKIKTQNYNSWMSHRCAQISRLVSEFVEGIEQFALVVVEFVVVSIEVVIHLTLFDVDVRILIGCSSLFGGAVVILLSSE</sequence>
<reference evidence="2 3" key="2">
    <citation type="submission" date="2024-07" db="EMBL/GenBank/DDBJ databases">
        <authorList>
            <person name="Akdeniz Z."/>
        </authorList>
    </citation>
    <scope>NUCLEOTIDE SEQUENCE [LARGE SCALE GENOMIC DNA]</scope>
</reference>
<proteinExistence type="predicted"/>
<keyword evidence="3" id="KW-1185">Reference proteome</keyword>
<protein>
    <submittedName>
        <fullName evidence="2">Hypothetical_protein</fullName>
    </submittedName>
</protein>
<dbReference type="AlphaFoldDB" id="A0AA86NLM9"/>